<dbReference type="STRING" id="1798401.A2363_00230"/>
<dbReference type="PIRSF" id="PIRSF015950">
    <property type="entry name" value="Mev_P_decrbx"/>
    <property type="match status" value="1"/>
</dbReference>
<keyword evidence="4" id="KW-0547">Nucleotide-binding</keyword>
<dbReference type="InterPro" id="IPR020568">
    <property type="entry name" value="Ribosomal_Su5_D2-typ_SF"/>
</dbReference>
<evidence type="ECO:0000256" key="6">
    <source>
        <dbReference type="ARBA" id="ARBA00023098"/>
    </source>
</evidence>
<dbReference type="Pfam" id="PF18376">
    <property type="entry name" value="MDD_C"/>
    <property type="match status" value="1"/>
</dbReference>
<accession>A0A1F6BD29</accession>
<dbReference type="Gene3D" id="3.30.230.10">
    <property type="match status" value="1"/>
</dbReference>
<proteinExistence type="inferred from homology"/>
<keyword evidence="3" id="KW-0444">Lipid biosynthesis</keyword>
<keyword evidence="7" id="KW-0456">Lyase</keyword>
<evidence type="ECO:0000256" key="7">
    <source>
        <dbReference type="ARBA" id="ARBA00023239"/>
    </source>
</evidence>
<dbReference type="InterPro" id="IPR014721">
    <property type="entry name" value="Ribsml_uS5_D2-typ_fold_subgr"/>
</dbReference>
<dbReference type="EC" id="4.1.1.33" evidence="2"/>
<dbReference type="InterPro" id="IPR005935">
    <property type="entry name" value="Mev_decarb"/>
</dbReference>
<evidence type="ECO:0000313" key="10">
    <source>
        <dbReference type="EMBL" id="OGG34854.1"/>
    </source>
</evidence>
<dbReference type="Gene3D" id="3.30.70.890">
    <property type="entry name" value="GHMP kinase, C-terminal domain"/>
    <property type="match status" value="1"/>
</dbReference>
<evidence type="ECO:0000256" key="4">
    <source>
        <dbReference type="ARBA" id="ARBA00022741"/>
    </source>
</evidence>
<evidence type="ECO:0000259" key="9">
    <source>
        <dbReference type="Pfam" id="PF22700"/>
    </source>
</evidence>
<dbReference type="GO" id="GO:0019287">
    <property type="term" value="P:isopentenyl diphosphate biosynthetic process, mevalonate pathway"/>
    <property type="evidence" value="ECO:0007669"/>
    <property type="project" value="InterPro"/>
</dbReference>
<protein>
    <recommendedName>
        <fullName evidence="2">diphosphomevalonate decarboxylase</fullName>
        <ecNumber evidence="2">4.1.1.33</ecNumber>
    </recommendedName>
</protein>
<keyword evidence="6" id="KW-0443">Lipid metabolism</keyword>
<comment type="similarity">
    <text evidence="1">Belongs to the diphosphomevalonate decarboxylase family.</text>
</comment>
<dbReference type="GO" id="GO:0005524">
    <property type="term" value="F:ATP binding"/>
    <property type="evidence" value="ECO:0007669"/>
    <property type="project" value="UniProtKB-KW"/>
</dbReference>
<gene>
    <name evidence="10" type="ORF">A2363_00230</name>
</gene>
<dbReference type="InterPro" id="IPR041431">
    <property type="entry name" value="Mvd1_C"/>
</dbReference>
<dbReference type="Proteomes" id="UP000176186">
    <property type="component" value="Unassembled WGS sequence"/>
</dbReference>
<dbReference type="NCBIfam" id="TIGR01240">
    <property type="entry name" value="mevDPdecarb"/>
    <property type="match status" value="1"/>
</dbReference>
<evidence type="ECO:0000256" key="5">
    <source>
        <dbReference type="ARBA" id="ARBA00022840"/>
    </source>
</evidence>
<reference evidence="10 11" key="1">
    <citation type="journal article" date="2016" name="Nat. Commun.">
        <title>Thousands of microbial genomes shed light on interconnected biogeochemical processes in an aquifer system.</title>
        <authorList>
            <person name="Anantharaman K."/>
            <person name="Brown C.T."/>
            <person name="Hug L.A."/>
            <person name="Sharon I."/>
            <person name="Castelle C.J."/>
            <person name="Probst A.J."/>
            <person name="Thomas B.C."/>
            <person name="Singh A."/>
            <person name="Wilkins M.J."/>
            <person name="Karaoz U."/>
            <person name="Brodie E.L."/>
            <person name="Williams K.H."/>
            <person name="Hubbard S.S."/>
            <person name="Banfield J.F."/>
        </authorList>
    </citation>
    <scope>NUCLEOTIDE SEQUENCE [LARGE SCALE GENOMIC DNA]</scope>
</reference>
<dbReference type="Pfam" id="PF22700">
    <property type="entry name" value="MVD-like_N"/>
    <property type="match status" value="1"/>
</dbReference>
<dbReference type="InterPro" id="IPR036554">
    <property type="entry name" value="GHMP_kinase_C_sf"/>
</dbReference>
<evidence type="ECO:0000259" key="8">
    <source>
        <dbReference type="Pfam" id="PF18376"/>
    </source>
</evidence>
<dbReference type="SUPFAM" id="SSF55060">
    <property type="entry name" value="GHMP Kinase, C-terminal domain"/>
    <property type="match status" value="1"/>
</dbReference>
<name>A0A1F6BD29_9BACT</name>
<dbReference type="InterPro" id="IPR029765">
    <property type="entry name" value="Mev_diP_decarb"/>
</dbReference>
<dbReference type="EMBL" id="MFKE01000020">
    <property type="protein sequence ID" value="OGG34854.1"/>
    <property type="molecule type" value="Genomic_DNA"/>
</dbReference>
<organism evidence="10 11">
    <name type="scientific">Candidatus Gottesmanbacteria bacterium RIFOXYB1_FULL_47_11</name>
    <dbReference type="NCBI Taxonomy" id="1798401"/>
    <lineage>
        <taxon>Bacteria</taxon>
        <taxon>Candidatus Gottesmaniibacteriota</taxon>
    </lineage>
</organism>
<dbReference type="PANTHER" id="PTHR10977:SF3">
    <property type="entry name" value="DIPHOSPHOMEVALONATE DECARBOXYLASE"/>
    <property type="match status" value="1"/>
</dbReference>
<dbReference type="GO" id="GO:0005829">
    <property type="term" value="C:cytosol"/>
    <property type="evidence" value="ECO:0007669"/>
    <property type="project" value="InterPro"/>
</dbReference>
<keyword evidence="5" id="KW-0067">ATP-binding</keyword>
<feature type="domain" description="Diphosphomevalonate decarboxylase-like N-terminal" evidence="9">
    <location>
        <begin position="7"/>
        <end position="147"/>
    </location>
</feature>
<evidence type="ECO:0000256" key="1">
    <source>
        <dbReference type="ARBA" id="ARBA00008831"/>
    </source>
</evidence>
<evidence type="ECO:0000256" key="2">
    <source>
        <dbReference type="ARBA" id="ARBA00012296"/>
    </source>
</evidence>
<feature type="domain" description="Mvd1 C-terminal" evidence="8">
    <location>
        <begin position="164"/>
        <end position="286"/>
    </location>
</feature>
<dbReference type="SUPFAM" id="SSF54211">
    <property type="entry name" value="Ribosomal protein S5 domain 2-like"/>
    <property type="match status" value="1"/>
</dbReference>
<evidence type="ECO:0000313" key="11">
    <source>
        <dbReference type="Proteomes" id="UP000176186"/>
    </source>
</evidence>
<comment type="caution">
    <text evidence="10">The sequence shown here is derived from an EMBL/GenBank/DDBJ whole genome shotgun (WGS) entry which is preliminary data.</text>
</comment>
<dbReference type="GO" id="GO:0004163">
    <property type="term" value="F:diphosphomevalonate decarboxylase activity"/>
    <property type="evidence" value="ECO:0007669"/>
    <property type="project" value="UniProtKB-EC"/>
</dbReference>
<dbReference type="InterPro" id="IPR053859">
    <property type="entry name" value="MVD-like_N"/>
</dbReference>
<sequence>MKATAIAPANIAFIKYWGRVDAALRIPSNPSISMNLSACTTTTTVEFSPGLKHDVISEGFDAARITAHLNRLRERAGSALFCRVETHNSFPASAGIASSASGFAALTVAAAAALGLRLSERELAAFARLGSGSACRSIPDGFVKWEGEYARSLYPPDWWDVRDIIVMVESTTKKVSSSEGHDKAATSPFFHKRLDALPRRIARLERALNEKNIQELGEVIEEECLDMHHVMQTQSPPLYYWTGETVNIMELVKKRTVPAYFTIDAGPNAHVICEGKDEARVVELLKGRTLIINKPAAGAHII</sequence>
<dbReference type="AlphaFoldDB" id="A0A1F6BD29"/>
<dbReference type="PANTHER" id="PTHR10977">
    <property type="entry name" value="DIPHOSPHOMEVALONATE DECARBOXYLASE"/>
    <property type="match status" value="1"/>
</dbReference>
<evidence type="ECO:0000256" key="3">
    <source>
        <dbReference type="ARBA" id="ARBA00022516"/>
    </source>
</evidence>